<evidence type="ECO:0000313" key="3">
    <source>
        <dbReference type="Proteomes" id="UP000799750"/>
    </source>
</evidence>
<accession>A0A6A6QUR4</accession>
<proteinExistence type="predicted"/>
<evidence type="ECO:0000256" key="1">
    <source>
        <dbReference type="SAM" id="MobiDB-lite"/>
    </source>
</evidence>
<name>A0A6A6QUR4_9PEZI</name>
<reference evidence="2" key="1">
    <citation type="journal article" date="2020" name="Stud. Mycol.">
        <title>101 Dothideomycetes genomes: a test case for predicting lifestyles and emergence of pathogens.</title>
        <authorList>
            <person name="Haridas S."/>
            <person name="Albert R."/>
            <person name="Binder M."/>
            <person name="Bloem J."/>
            <person name="Labutti K."/>
            <person name="Salamov A."/>
            <person name="Andreopoulos B."/>
            <person name="Baker S."/>
            <person name="Barry K."/>
            <person name="Bills G."/>
            <person name="Bluhm B."/>
            <person name="Cannon C."/>
            <person name="Castanera R."/>
            <person name="Culley D."/>
            <person name="Daum C."/>
            <person name="Ezra D."/>
            <person name="Gonzalez J."/>
            <person name="Henrissat B."/>
            <person name="Kuo A."/>
            <person name="Liang C."/>
            <person name="Lipzen A."/>
            <person name="Lutzoni F."/>
            <person name="Magnuson J."/>
            <person name="Mondo S."/>
            <person name="Nolan M."/>
            <person name="Ohm R."/>
            <person name="Pangilinan J."/>
            <person name="Park H.-J."/>
            <person name="Ramirez L."/>
            <person name="Alfaro M."/>
            <person name="Sun H."/>
            <person name="Tritt A."/>
            <person name="Yoshinaga Y."/>
            <person name="Zwiers L.-H."/>
            <person name="Turgeon B."/>
            <person name="Goodwin S."/>
            <person name="Spatafora J."/>
            <person name="Crous P."/>
            <person name="Grigoriev I."/>
        </authorList>
    </citation>
    <scope>NUCLEOTIDE SEQUENCE</scope>
    <source>
        <strain evidence="2">CBS 269.34</strain>
    </source>
</reference>
<organism evidence="2 3">
    <name type="scientific">Lophium mytilinum</name>
    <dbReference type="NCBI Taxonomy" id="390894"/>
    <lineage>
        <taxon>Eukaryota</taxon>
        <taxon>Fungi</taxon>
        <taxon>Dikarya</taxon>
        <taxon>Ascomycota</taxon>
        <taxon>Pezizomycotina</taxon>
        <taxon>Dothideomycetes</taxon>
        <taxon>Pleosporomycetidae</taxon>
        <taxon>Mytilinidiales</taxon>
        <taxon>Mytilinidiaceae</taxon>
        <taxon>Lophium</taxon>
    </lineage>
</organism>
<dbReference type="EMBL" id="MU004190">
    <property type="protein sequence ID" value="KAF2494667.1"/>
    <property type="molecule type" value="Genomic_DNA"/>
</dbReference>
<dbReference type="AlphaFoldDB" id="A0A6A6QUR4"/>
<gene>
    <name evidence="2" type="ORF">BU16DRAFT_539933</name>
</gene>
<dbReference type="Proteomes" id="UP000799750">
    <property type="component" value="Unassembled WGS sequence"/>
</dbReference>
<feature type="region of interest" description="Disordered" evidence="1">
    <location>
        <begin position="151"/>
        <end position="172"/>
    </location>
</feature>
<evidence type="ECO:0000313" key="2">
    <source>
        <dbReference type="EMBL" id="KAF2494667.1"/>
    </source>
</evidence>
<protein>
    <submittedName>
        <fullName evidence="2">Uncharacterized protein</fullName>
    </submittedName>
</protein>
<sequence length="172" mass="20574">MPTVYRQQQVQRSRTIRFLWWCNPTRDRRRNEIVYAAAYNTAMRHYPDVRTIVIRNIHHNTMSYYGQTDPNGWHVTIRVKEAQDISGNTYKDMHGYTRDQMSSEVHWDQHWGPHHDSTGWPRDSDCNVIEDYTFTINETIWVATYEPDEEDEFYRGGHSSSFKDPTLANEDR</sequence>
<keyword evidence="3" id="KW-1185">Reference proteome</keyword>